<dbReference type="EMBL" id="JH658124">
    <property type="protein sequence ID" value="EXM13684.1"/>
    <property type="molecule type" value="Genomic_DNA"/>
</dbReference>
<sequence>MALLIHGWYAKQRGSLVVEPRVGSFMVAVGAVDPSTGVST</sequence>
<dbReference type="Proteomes" id="UP000030701">
    <property type="component" value="Unassembled WGS sequence"/>
</dbReference>
<gene>
    <name evidence="1" type="ORF">FOTG_17873</name>
</gene>
<reference evidence="1" key="2">
    <citation type="submission" date="2012-05" db="EMBL/GenBank/DDBJ databases">
        <title>The Genome Annotation of Fusarium oxysporum Cotton.</title>
        <authorList>
            <consortium name="The Broad Institute Genomics Platform"/>
            <person name="Ma L.-J."/>
            <person name="Corby-Kistler H."/>
            <person name="Broz K."/>
            <person name="Gale L.R."/>
            <person name="Jonkers W."/>
            <person name="O'Donnell K."/>
            <person name="Ploetz R."/>
            <person name="Steinberg C."/>
            <person name="Schwartz D.C."/>
            <person name="VanEtten H."/>
            <person name="Zhou S."/>
            <person name="Young S.K."/>
            <person name="Zeng Q."/>
            <person name="Gargeya S."/>
            <person name="Fitzgerald M."/>
            <person name="Abouelleil A."/>
            <person name="Alvarado L."/>
            <person name="Chapman S.B."/>
            <person name="Gainer-Dewar J."/>
            <person name="Goldberg J."/>
            <person name="Griggs A."/>
            <person name="Gujja S."/>
            <person name="Hansen M."/>
            <person name="Howarth C."/>
            <person name="Imamovic A."/>
            <person name="Ireland A."/>
            <person name="Larimer J."/>
            <person name="McCowan C."/>
            <person name="Murphy C."/>
            <person name="Pearson M."/>
            <person name="Poon T.W."/>
            <person name="Priest M."/>
            <person name="Roberts A."/>
            <person name="Saif S."/>
            <person name="Shea T."/>
            <person name="Sykes S."/>
            <person name="Wortman J."/>
            <person name="Nusbaum C."/>
            <person name="Birren B."/>
        </authorList>
    </citation>
    <scope>NUCLEOTIDE SEQUENCE</scope>
    <source>
        <strain evidence="1">25433</strain>
    </source>
</reference>
<name>X0KJ65_FUSOX</name>
<proteinExistence type="predicted"/>
<dbReference type="HOGENOM" id="CLU_3299409_0_0_1"/>
<organism evidence="1">
    <name type="scientific">Fusarium oxysporum f. sp. vasinfectum 25433</name>
    <dbReference type="NCBI Taxonomy" id="1089449"/>
    <lineage>
        <taxon>Eukaryota</taxon>
        <taxon>Fungi</taxon>
        <taxon>Dikarya</taxon>
        <taxon>Ascomycota</taxon>
        <taxon>Pezizomycotina</taxon>
        <taxon>Sordariomycetes</taxon>
        <taxon>Hypocreomycetidae</taxon>
        <taxon>Hypocreales</taxon>
        <taxon>Nectriaceae</taxon>
        <taxon>Fusarium</taxon>
        <taxon>Fusarium oxysporum species complex</taxon>
    </lineage>
</organism>
<accession>X0KJ65</accession>
<dbReference type="AlphaFoldDB" id="X0KJ65"/>
<reference evidence="1" key="1">
    <citation type="submission" date="2011-11" db="EMBL/GenBank/DDBJ databases">
        <title>The Genome Sequence of Fusarium oxysporum Cotton.</title>
        <authorList>
            <consortium name="The Broad Institute Genome Sequencing Platform"/>
            <person name="Ma L.-J."/>
            <person name="Gale L.R."/>
            <person name="Schwartz D.C."/>
            <person name="Zhou S."/>
            <person name="Corby-Kistler H."/>
            <person name="Young S.K."/>
            <person name="Zeng Q."/>
            <person name="Gargeya S."/>
            <person name="Fitzgerald M."/>
            <person name="Haas B."/>
            <person name="Abouelleil A."/>
            <person name="Alvarado L."/>
            <person name="Arachchi H.M."/>
            <person name="Berlin A."/>
            <person name="Brown A."/>
            <person name="Chapman S.B."/>
            <person name="Chen Z."/>
            <person name="Dunbar C."/>
            <person name="Freedman E."/>
            <person name="Gearin G."/>
            <person name="Goldberg J."/>
            <person name="Griggs A."/>
            <person name="Gujja S."/>
            <person name="Heiman D."/>
            <person name="Howarth C."/>
            <person name="Larson L."/>
            <person name="Lui A."/>
            <person name="MacDonald P.J.P."/>
            <person name="Montmayeur A."/>
            <person name="Murphy C."/>
            <person name="Neiman D."/>
            <person name="Pearson M."/>
            <person name="Priest M."/>
            <person name="Roberts A."/>
            <person name="Saif S."/>
            <person name="Shea T."/>
            <person name="Shenoy N."/>
            <person name="Sisk P."/>
            <person name="Stolte C."/>
            <person name="Sykes S."/>
            <person name="Wortman J."/>
            <person name="Nusbaum C."/>
            <person name="Birren B."/>
        </authorList>
    </citation>
    <scope>NUCLEOTIDE SEQUENCE [LARGE SCALE GENOMIC DNA]</scope>
    <source>
        <strain evidence="1">25433</strain>
    </source>
</reference>
<protein>
    <submittedName>
        <fullName evidence="1">Uncharacterized protein</fullName>
    </submittedName>
</protein>
<evidence type="ECO:0000313" key="1">
    <source>
        <dbReference type="EMBL" id="EXM13684.1"/>
    </source>
</evidence>